<evidence type="ECO:0000256" key="1">
    <source>
        <dbReference type="SAM" id="SignalP"/>
    </source>
</evidence>
<proteinExistence type="predicted"/>
<sequence length="242" mass="25437">MFRIAFVGLAFGLVPPPVGRQSVRMEAAGIPSIELWVDMRTTLRDPSTVLETLYDGVVRELRSTDRTPPSGSITGVVMWHDPAAPMPDGLGDLPVVAVDPRGRDVSSLARAPQSSSTVGDPISVLEPPFADDVVADLRTGSCVIVDGARPDCWHDTTLPLVKVLAAASVDRARLLVSLFDPPQLSSCCEALVLGSIAGASVARLDLGQGDDEKEAGDIFSAGCGLALPPDPRLWSIAVGYQA</sequence>
<protein>
    <submittedName>
        <fullName evidence="2">Uncharacterized protein</fullName>
    </submittedName>
</protein>
<dbReference type="EMBL" id="JAQMWT010000350">
    <property type="protein sequence ID" value="KAJ8603518.1"/>
    <property type="molecule type" value="Genomic_DNA"/>
</dbReference>
<comment type="caution">
    <text evidence="2">The sequence shown here is derived from an EMBL/GenBank/DDBJ whole genome shotgun (WGS) entry which is preliminary data.</text>
</comment>
<gene>
    <name evidence="2" type="ORF">CTAYLR_005142</name>
</gene>
<keyword evidence="3" id="KW-1185">Reference proteome</keyword>
<organism evidence="2 3">
    <name type="scientific">Chrysophaeum taylorii</name>
    <dbReference type="NCBI Taxonomy" id="2483200"/>
    <lineage>
        <taxon>Eukaryota</taxon>
        <taxon>Sar</taxon>
        <taxon>Stramenopiles</taxon>
        <taxon>Ochrophyta</taxon>
        <taxon>Pelagophyceae</taxon>
        <taxon>Pelagomonadales</taxon>
        <taxon>Pelagomonadaceae</taxon>
        <taxon>Chrysophaeum</taxon>
    </lineage>
</organism>
<keyword evidence="1" id="KW-0732">Signal</keyword>
<evidence type="ECO:0000313" key="2">
    <source>
        <dbReference type="EMBL" id="KAJ8603518.1"/>
    </source>
</evidence>
<accession>A0AAD7UG80</accession>
<reference evidence="2" key="1">
    <citation type="submission" date="2023-01" db="EMBL/GenBank/DDBJ databases">
        <title>Metagenome sequencing of chrysophaentin producing Chrysophaeum taylorii.</title>
        <authorList>
            <person name="Davison J."/>
            <person name="Bewley C."/>
        </authorList>
    </citation>
    <scope>NUCLEOTIDE SEQUENCE</scope>
    <source>
        <strain evidence="2">NIES-1699</strain>
    </source>
</reference>
<dbReference type="Proteomes" id="UP001230188">
    <property type="component" value="Unassembled WGS sequence"/>
</dbReference>
<feature type="signal peptide" evidence="1">
    <location>
        <begin position="1"/>
        <end position="20"/>
    </location>
</feature>
<evidence type="ECO:0000313" key="3">
    <source>
        <dbReference type="Proteomes" id="UP001230188"/>
    </source>
</evidence>
<name>A0AAD7UG80_9STRA</name>
<dbReference type="AlphaFoldDB" id="A0AAD7UG80"/>
<feature type="chain" id="PRO_5041950758" evidence="1">
    <location>
        <begin position="21"/>
        <end position="242"/>
    </location>
</feature>